<dbReference type="EMBL" id="GL349459">
    <property type="protein sequence ID" value="KNC50088.1"/>
    <property type="molecule type" value="Genomic_DNA"/>
</dbReference>
<dbReference type="SUPFAM" id="SSF52047">
    <property type="entry name" value="RNI-like"/>
    <property type="match status" value="2"/>
</dbReference>
<keyword evidence="2" id="KW-1185">Reference proteome</keyword>
<evidence type="ECO:0000313" key="2">
    <source>
        <dbReference type="Proteomes" id="UP000054408"/>
    </source>
</evidence>
<organism evidence="1 2">
    <name type="scientific">Thecamonas trahens ATCC 50062</name>
    <dbReference type="NCBI Taxonomy" id="461836"/>
    <lineage>
        <taxon>Eukaryota</taxon>
        <taxon>Apusozoa</taxon>
        <taxon>Apusomonadida</taxon>
        <taxon>Apusomonadidae</taxon>
        <taxon>Thecamonas</taxon>
    </lineage>
</organism>
<dbReference type="GeneID" id="25565172"/>
<dbReference type="Proteomes" id="UP000054408">
    <property type="component" value="Unassembled WGS sequence"/>
</dbReference>
<proteinExistence type="predicted"/>
<gene>
    <name evidence="1" type="ORF">AMSG_05855</name>
</gene>
<reference evidence="1 2" key="1">
    <citation type="submission" date="2010-05" db="EMBL/GenBank/DDBJ databases">
        <title>The Genome Sequence of Thecamonas trahens ATCC 50062.</title>
        <authorList>
            <consortium name="The Broad Institute Genome Sequencing Platform"/>
            <person name="Russ C."/>
            <person name="Cuomo C."/>
            <person name="Shea T."/>
            <person name="Young S.K."/>
            <person name="Zeng Q."/>
            <person name="Koehrsen M."/>
            <person name="Haas B."/>
            <person name="Borodovsky M."/>
            <person name="Guigo R."/>
            <person name="Alvarado L."/>
            <person name="Berlin A."/>
            <person name="Bochicchio J."/>
            <person name="Borenstein D."/>
            <person name="Chapman S."/>
            <person name="Chen Z."/>
            <person name="Freedman E."/>
            <person name="Gellesch M."/>
            <person name="Goldberg J."/>
            <person name="Griggs A."/>
            <person name="Gujja S."/>
            <person name="Heilman E."/>
            <person name="Heiman D."/>
            <person name="Hepburn T."/>
            <person name="Howarth C."/>
            <person name="Jen D."/>
            <person name="Larson L."/>
            <person name="Mehta T."/>
            <person name="Park D."/>
            <person name="Pearson M."/>
            <person name="Roberts A."/>
            <person name="Saif S."/>
            <person name="Shenoy N."/>
            <person name="Sisk P."/>
            <person name="Stolte C."/>
            <person name="Sykes S."/>
            <person name="Thomson T."/>
            <person name="Walk T."/>
            <person name="White J."/>
            <person name="Yandava C."/>
            <person name="Burger G."/>
            <person name="Gray M.W."/>
            <person name="Holland P.W.H."/>
            <person name="King N."/>
            <person name="Lang F.B.F."/>
            <person name="Roger A.J."/>
            <person name="Ruiz-Trillo I."/>
            <person name="Lander E."/>
            <person name="Nusbaum C."/>
        </authorList>
    </citation>
    <scope>NUCLEOTIDE SEQUENCE [LARGE SCALE GENOMIC DNA]</scope>
    <source>
        <strain evidence="1 2">ATCC 50062</strain>
    </source>
</reference>
<evidence type="ECO:0000313" key="1">
    <source>
        <dbReference type="EMBL" id="KNC50088.1"/>
    </source>
</evidence>
<dbReference type="AlphaFoldDB" id="A0A0L0DFK7"/>
<accession>A0A0L0DFK7</accession>
<sequence>MLSLLLEGEGNGSALAVLLTALLRGGRTTPARDVLFRILRKPPASLLRLMDKDRLDELYRWALVAADDGAADAAALIAHHSKAPPGLAPASVEYGARWASIEGLVAHDPWLVTVLGRPHGWLAAVVTDAAIVVGAPAGVDALLGSGGCVVVPSQAESPPAWVVLAHASELDAVSAVRASAVAAFVAAAYLAVSGATVDVAVLPSSSVADYLAAQAALRSDAAPPLNALIAATQPHCVCGSASGFAALLESLSFDAVLGGEGAAAAAARRALCVPRIATAADLEHVLTWLAVFHGMKPESKIELGPASCRAGYLPRLVAAAWDGDADAAAALFGETLANALAGAEHPVEAVKSLEPTLHTAVTRRLLDTVSETISPFRPSSMSTQPRTFVSLTCDLGLRRLRDDVPRGGIMANLGLATLTWVGPLDPQSAAEMFGALLVPQYVGQALLGRTACSAWFDLVATGSGALYLAVYEVQTGASPLGNLVAELVTRRPLAALVSAPLALLPGSGLVSPALLALAGSGLADTSPEPIAVGLEALASLDPLHVADVVVSRLQAVGHEVRSGPWAGWALEHSLASTLPSAWLSHLVMRLARVKYASASILARCGADVDIDTAAHALVNVLVPPRAIAAYDALCAGGSALGTPAAHALLARFGTSALRSTSSTDSEPLALIRAELEPLAAIEADALAASLDLLAHAPAPEEDALAKQLLRGAPSPLLAAALGDGTFSPVAHLVGKAGLAKTLASIHAKTTLARLALTDLCWLDGGVLGKALKCVPTLRHLELARCHALVQLPLLDKTVPQLYELTISDCSSFVSLEPAKRSGSLLAKVKGRASSALFEHPMLARLVLEDLPALASLQFALPALTYLRLANVERVVGNGADGSVFVSFSTDPLVVDVAGSATLTDAQLASFLGALHASQPRRADGVGTQVVAGPGSSRLTPLVAHFPHLLQCSELGERSLAPAPHIDVGTWIDELPDSSTLSAAGVNLPPLLRLALAGADSEGALVAAAVNRTGCGLSELQLAEANATDAAWGEAVLAAPGWSALTSLTLSNSALDVSLLSQLVPQLSALHSLALVACTVTNGNEAALGDVLGGDRLPNLTLLNTSGTPLGALPPPSSWPQLTALNIAANGLDDGAGPTLAAFVASHPQLTSINLAHNLLLGSGVAVIASAIVPPTGATLTLNIGGVGLGPQHIPPLCDTLASACTAAGANTTIDVVLAGNDVDDDVIHVVASV</sequence>
<dbReference type="RefSeq" id="XP_013757251.1">
    <property type="nucleotide sequence ID" value="XM_013901797.1"/>
</dbReference>
<dbReference type="InterPro" id="IPR032675">
    <property type="entry name" value="LRR_dom_sf"/>
</dbReference>
<protein>
    <submittedName>
        <fullName evidence="1">Uncharacterized protein</fullName>
    </submittedName>
</protein>
<dbReference type="Gene3D" id="3.80.10.10">
    <property type="entry name" value="Ribonuclease Inhibitor"/>
    <property type="match status" value="2"/>
</dbReference>
<name>A0A0L0DFK7_THETB</name>